<accession>A0A0E3JJ68</accession>
<evidence type="ECO:0000313" key="1">
    <source>
        <dbReference type="EMBL" id="AKA61532.1"/>
    </source>
</evidence>
<dbReference type="OrthoDB" id="17448at10239"/>
<keyword evidence="2" id="KW-1185">Reference proteome</keyword>
<name>A0A0E3JJ68_9CAUD</name>
<sequence>MFNRNVTMDIMCKRCKRKTDATDFPAHKIAIKCECGGWLITPTGTFDAQLVYHKFAFSLASKKLVSVIISDSLENAIAYFENLHNEKVDQTHKINPINYQDITFTNTIKNEEGHEEEIVADLCDIIFSCNQDNLEAAHMTMDEYIQRF</sequence>
<dbReference type="GeneID" id="26647907"/>
<proteinExistence type="predicted"/>
<evidence type="ECO:0000313" key="2">
    <source>
        <dbReference type="Proteomes" id="UP000033015"/>
    </source>
</evidence>
<protein>
    <submittedName>
        <fullName evidence="1">Uncharacterized protein</fullName>
    </submittedName>
</protein>
<organism evidence="1 2">
    <name type="scientific">Bacillus phage Stahl</name>
    <dbReference type="NCBI Taxonomy" id="1610832"/>
    <lineage>
        <taxon>Viruses</taxon>
        <taxon>Duplodnaviria</taxon>
        <taxon>Heunggongvirae</taxon>
        <taxon>Uroviricota</taxon>
        <taxon>Caudoviricetes</taxon>
        <taxon>Slashvirus</taxon>
        <taxon>Slashvirus stahl</taxon>
    </lineage>
</organism>
<dbReference type="EMBL" id="KP696447">
    <property type="protein sequence ID" value="AKA61532.1"/>
    <property type="molecule type" value="Genomic_DNA"/>
</dbReference>
<dbReference type="Proteomes" id="UP000033015">
    <property type="component" value="Segment"/>
</dbReference>
<reference evidence="2" key="2">
    <citation type="submission" date="2015-01" db="EMBL/GenBank/DDBJ databases">
        <title>Complete Genome of Bacillus megaterium Siphophage Stahl.</title>
        <authorList>
            <person name="Brizendine A.M."/>
            <person name="Rousseau S."/>
            <person name="Hernandez A.C."/>
            <person name="Everett G.F.K."/>
        </authorList>
    </citation>
    <scope>NUCLEOTIDE SEQUENCE [LARGE SCALE GENOMIC DNA]</scope>
</reference>
<dbReference type="KEGG" id="vg:26647907"/>
<dbReference type="RefSeq" id="YP_009203708.1">
    <property type="nucleotide sequence ID" value="NC_028856.1"/>
</dbReference>
<gene>
    <name evidence="1" type="ORF">CPT_Stahl104</name>
</gene>
<reference evidence="1 2" key="1">
    <citation type="journal article" date="2015" name="Genome Announc.">
        <title>Complete Genome Sequence of Bacillus megaterium Siphophage Stahl.</title>
        <authorList>
            <person name="Brizendine A.M."/>
            <person name="Rousseau S."/>
            <person name="Hernandez A.C."/>
            <person name="Kuty Everett G.F."/>
        </authorList>
    </citation>
    <scope>NUCLEOTIDE SEQUENCE [LARGE SCALE GENOMIC DNA]</scope>
</reference>